<evidence type="ECO:0000256" key="1">
    <source>
        <dbReference type="SAM" id="MobiDB-lite"/>
    </source>
</evidence>
<dbReference type="STRING" id="252740.A0A423WDX5"/>
<dbReference type="Pfam" id="PF06985">
    <property type="entry name" value="HET"/>
    <property type="match status" value="1"/>
</dbReference>
<dbReference type="InterPro" id="IPR010730">
    <property type="entry name" value="HET"/>
</dbReference>
<dbReference type="InterPro" id="IPR052895">
    <property type="entry name" value="HetReg/Transcr_Mod"/>
</dbReference>
<dbReference type="Proteomes" id="UP000284375">
    <property type="component" value="Unassembled WGS sequence"/>
</dbReference>
<keyword evidence="4" id="KW-1185">Reference proteome</keyword>
<dbReference type="EMBL" id="LJZO01000006">
    <property type="protein sequence ID" value="ROW01568.1"/>
    <property type="molecule type" value="Genomic_DNA"/>
</dbReference>
<proteinExistence type="predicted"/>
<protein>
    <recommendedName>
        <fullName evidence="2">Heterokaryon incompatibility domain-containing protein</fullName>
    </recommendedName>
</protein>
<evidence type="ECO:0000313" key="4">
    <source>
        <dbReference type="Proteomes" id="UP000284375"/>
    </source>
</evidence>
<dbReference type="PANTHER" id="PTHR24148">
    <property type="entry name" value="ANKYRIN REPEAT DOMAIN-CONTAINING PROTEIN 39 HOMOLOG-RELATED"/>
    <property type="match status" value="1"/>
</dbReference>
<gene>
    <name evidence="3" type="ORF">VSDG_02096</name>
</gene>
<dbReference type="AlphaFoldDB" id="A0A423WDX5"/>
<reference evidence="3 4" key="1">
    <citation type="submission" date="2015-09" db="EMBL/GenBank/DDBJ databases">
        <title>Host preference determinants of Valsa canker pathogens revealed by comparative genomics.</title>
        <authorList>
            <person name="Yin Z."/>
            <person name="Huang L."/>
        </authorList>
    </citation>
    <scope>NUCLEOTIDE SEQUENCE [LARGE SCALE GENOMIC DNA]</scope>
    <source>
        <strain evidence="3 4">YSFL</strain>
    </source>
</reference>
<feature type="region of interest" description="Disordered" evidence="1">
    <location>
        <begin position="1"/>
        <end position="24"/>
    </location>
</feature>
<evidence type="ECO:0000313" key="3">
    <source>
        <dbReference type="EMBL" id="ROW01568.1"/>
    </source>
</evidence>
<dbReference type="PANTHER" id="PTHR24148:SF73">
    <property type="entry name" value="HET DOMAIN PROTEIN (AFU_ORTHOLOGUE AFUA_8G01020)"/>
    <property type="match status" value="1"/>
</dbReference>
<accession>A0A423WDX5</accession>
<dbReference type="OrthoDB" id="2157530at2759"/>
<name>A0A423WDX5_CYTCH</name>
<evidence type="ECO:0000259" key="2">
    <source>
        <dbReference type="Pfam" id="PF06985"/>
    </source>
</evidence>
<sequence>MSSRGSNTYFCSEENSSKMTTTPTENSIPEFIYEPLPNPDSYIRLITILDFDDTRRIPIHCKLTTWHLSALPDYRAISYTWGDANNPATILINGSRMQVSQNCEYTLRQATWYGFTHRRRHYWADAICINQNSNEEKGPQVAHMGEIYTNAERVLACVGESTADSRFVYRRLRMDTEYYRNARYVRDGKADPVVSLRKPSPETMDRIFRALRDFLERPYFSRLWVYQELFLGKQIIVCCGKQHVSAHVLHGLVVTNLSRFVREGIPGAIVHPYSHYTPGSSLVLEVGVLNLAPTTLTAALRNAQNLACTDPRDRIFGVLSTINGPDKNPIRPDYAKDRLEIAIDVLKIVDEENQSVGHPRMEVVDDILDTLDLFDRPSTQLKEAVQRRWLGSPTQLANRYQRNCRNPYRYKGWRLAYKNGRWTLEGFARGLYEKPISVRRQSNCVKSPSLKHGLLLPPVTCPGDWCIANWQYPALIARPLFDGHFDIVGKALSSLDKQDFDMHFLAAKFDVYFGFEDIMVLRETLNMCYSSDVSDDGITEYLGTKVCSQAGSSYAIKVSHWP</sequence>
<organism evidence="3 4">
    <name type="scientific">Cytospora chrysosperma</name>
    <name type="common">Cytospora canker fungus</name>
    <name type="synonym">Sphaeria chrysosperma</name>
    <dbReference type="NCBI Taxonomy" id="252740"/>
    <lineage>
        <taxon>Eukaryota</taxon>
        <taxon>Fungi</taxon>
        <taxon>Dikarya</taxon>
        <taxon>Ascomycota</taxon>
        <taxon>Pezizomycotina</taxon>
        <taxon>Sordariomycetes</taxon>
        <taxon>Sordariomycetidae</taxon>
        <taxon>Diaporthales</taxon>
        <taxon>Cytosporaceae</taxon>
        <taxon>Cytospora</taxon>
    </lineage>
</organism>
<comment type="caution">
    <text evidence="3">The sequence shown here is derived from an EMBL/GenBank/DDBJ whole genome shotgun (WGS) entry which is preliminary data.</text>
</comment>
<feature type="domain" description="Heterokaryon incompatibility" evidence="2">
    <location>
        <begin position="74"/>
        <end position="228"/>
    </location>
</feature>